<dbReference type="InterPro" id="IPR006094">
    <property type="entry name" value="Oxid_FAD_bind_N"/>
</dbReference>
<name>A0ABR3EG17_9TRYP</name>
<sequence length="280" mass="29671">MQPNPTEKVTALVKACLKYEVPMTPRGAGADVEGVCIPYSGGITIATDPLTRMNFELDNSCLWVGAGVGKMTLNRAAVKHGFVFAPGPSSELCVGGMAATFDSGVCTLRYGDARVHHHPAGRRYAGEAGGAQVVCWSRVSCTRVGGGATLGVVCSVCFCSFSTQRDGSGIVGFFTTTDAAVRAGASRSERRMRRWSARTATRACPCRRACYSGLRLTLRGGATSTAATRRWSRHLGTAPPPPHRSALAERHQGDGYRLGSPLQLPCAPPCALSRHRESRG</sequence>
<dbReference type="EMBL" id="JBAMZM010000001">
    <property type="protein sequence ID" value="KAL0514163.1"/>
    <property type="molecule type" value="Genomic_DNA"/>
</dbReference>
<gene>
    <name evidence="4" type="ORF">Q4I29_000013</name>
</gene>
<evidence type="ECO:0000256" key="1">
    <source>
        <dbReference type="ARBA" id="ARBA00008000"/>
    </source>
</evidence>
<comment type="caution">
    <text evidence="4">The sequence shown here is derived from an EMBL/GenBank/DDBJ whole genome shotgun (WGS) entry which is preliminary data.</text>
</comment>
<accession>A0ABR3EG17</accession>
<dbReference type="PANTHER" id="PTHR11748:SF111">
    <property type="entry name" value="D-LACTATE DEHYDROGENASE, MITOCHONDRIAL-RELATED"/>
    <property type="match status" value="1"/>
</dbReference>
<reference evidence="4 5" key="1">
    <citation type="submission" date="2024-02" db="EMBL/GenBank/DDBJ databases">
        <title>FIRST GENOME SEQUENCES OF Leishmania (Viannia) shawi, Leishmania (Viannia) lindenbergi AND Leishmania (Viannia) utingensis.</title>
        <authorList>
            <person name="Resadore F."/>
            <person name="Custodio M.G.F."/>
            <person name="Boite M.C."/>
            <person name="Cupolillo E."/>
            <person name="Ferreira G.E.M."/>
        </authorList>
    </citation>
    <scope>NUCLEOTIDE SEQUENCE [LARGE SCALE GENOMIC DNA]</scope>
    <source>
        <strain evidence="4 5">MCEB/BR/1984/M8408</strain>
    </source>
</reference>
<evidence type="ECO:0000259" key="3">
    <source>
        <dbReference type="PROSITE" id="PS51387"/>
    </source>
</evidence>
<proteinExistence type="inferred from homology"/>
<evidence type="ECO:0000256" key="2">
    <source>
        <dbReference type="SAM" id="MobiDB-lite"/>
    </source>
</evidence>
<evidence type="ECO:0000313" key="5">
    <source>
        <dbReference type="Proteomes" id="UP001443563"/>
    </source>
</evidence>
<dbReference type="InterPro" id="IPR016166">
    <property type="entry name" value="FAD-bd_PCMH"/>
</dbReference>
<protein>
    <submittedName>
        <fullName evidence="4">FAD binding domain containing protein</fullName>
    </submittedName>
</protein>
<dbReference type="Gene3D" id="3.30.465.10">
    <property type="match status" value="1"/>
</dbReference>
<dbReference type="InterPro" id="IPR036318">
    <property type="entry name" value="FAD-bd_PCMH-like_sf"/>
</dbReference>
<dbReference type="PROSITE" id="PS51387">
    <property type="entry name" value="FAD_PCMH"/>
    <property type="match status" value="1"/>
</dbReference>
<keyword evidence="5" id="KW-1185">Reference proteome</keyword>
<organism evidence="4 5">
    <name type="scientific">Leishmania shawi</name>
    <dbReference type="NCBI Taxonomy" id="5680"/>
    <lineage>
        <taxon>Eukaryota</taxon>
        <taxon>Discoba</taxon>
        <taxon>Euglenozoa</taxon>
        <taxon>Kinetoplastea</taxon>
        <taxon>Metakinetoplastina</taxon>
        <taxon>Trypanosomatida</taxon>
        <taxon>Trypanosomatidae</taxon>
        <taxon>Leishmaniinae</taxon>
        <taxon>Leishmania</taxon>
        <taxon>Leishmania guyanensis species complex</taxon>
    </lineage>
</organism>
<evidence type="ECO:0000313" key="4">
    <source>
        <dbReference type="EMBL" id="KAL0514163.1"/>
    </source>
</evidence>
<comment type="similarity">
    <text evidence="1">Belongs to the FAD-binding oxidoreductase/transferase type 4 family.</text>
</comment>
<dbReference type="InterPro" id="IPR016169">
    <property type="entry name" value="FAD-bd_PCMH_sub2"/>
</dbReference>
<feature type="domain" description="FAD-binding PCMH-type" evidence="3">
    <location>
        <begin position="1"/>
        <end position="163"/>
    </location>
</feature>
<feature type="region of interest" description="Disordered" evidence="2">
    <location>
        <begin position="225"/>
        <end position="248"/>
    </location>
</feature>
<dbReference type="Pfam" id="PF01565">
    <property type="entry name" value="FAD_binding_4"/>
    <property type="match status" value="1"/>
</dbReference>
<dbReference type="Proteomes" id="UP001443563">
    <property type="component" value="Unassembled WGS sequence"/>
</dbReference>
<dbReference type="SUPFAM" id="SSF56176">
    <property type="entry name" value="FAD-binding/transporter-associated domain-like"/>
    <property type="match status" value="1"/>
</dbReference>
<dbReference type="PANTHER" id="PTHR11748">
    <property type="entry name" value="D-LACTATE DEHYDROGENASE"/>
    <property type="match status" value="1"/>
</dbReference>